<accession>A0A2S7FE40</accession>
<protein>
    <submittedName>
        <fullName evidence="1">Uncharacterized protein</fullName>
    </submittedName>
</protein>
<dbReference type="EMBL" id="LRDH01000046">
    <property type="protein sequence ID" value="PPV17095.1"/>
    <property type="molecule type" value="Genomic_DNA"/>
</dbReference>
<gene>
    <name evidence="1" type="ORF">AWN73_08480</name>
    <name evidence="2" type="ORF">AWN73_08835</name>
</gene>
<dbReference type="EMBL" id="LRDH01000046">
    <property type="protein sequence ID" value="PPV17162.1"/>
    <property type="molecule type" value="Genomic_DNA"/>
</dbReference>
<dbReference type="RefSeq" id="WP_043661222.1">
    <property type="nucleotide sequence ID" value="NZ_JSEG01000001.1"/>
</dbReference>
<dbReference type="Proteomes" id="UP000238081">
    <property type="component" value="Unassembled WGS sequence"/>
</dbReference>
<dbReference type="AlphaFoldDB" id="A0A2S7FE40"/>
<name>A0A2S7FE40_CLOBU</name>
<evidence type="ECO:0000313" key="3">
    <source>
        <dbReference type="Proteomes" id="UP000238081"/>
    </source>
</evidence>
<proteinExistence type="predicted"/>
<organism evidence="1 3">
    <name type="scientific">Clostridium butyricum</name>
    <dbReference type="NCBI Taxonomy" id="1492"/>
    <lineage>
        <taxon>Bacteria</taxon>
        <taxon>Bacillati</taxon>
        <taxon>Bacillota</taxon>
        <taxon>Clostridia</taxon>
        <taxon>Eubacteriales</taxon>
        <taxon>Clostridiaceae</taxon>
        <taxon>Clostridium</taxon>
    </lineage>
</organism>
<evidence type="ECO:0000313" key="2">
    <source>
        <dbReference type="EMBL" id="PPV17162.1"/>
    </source>
</evidence>
<sequence>MRVPIYRLHNLIIKPVESIASSNSTRIIPNFTDEKYKLEQNIQNNITANIAKKQTKAISKDYNTLPEYNNNLQNHSINTQDPYDFLLLSSSFKQLTKNAQIILNISTNEENSQNQQLVNINNQKSTSLNKSIDHQKKQKFTLYEAKNALKEIQRSIIDSASPSLLLNASYLLSATAIISLLNPKLDDDQ</sequence>
<evidence type="ECO:0000313" key="1">
    <source>
        <dbReference type="EMBL" id="PPV17095.1"/>
    </source>
</evidence>
<comment type="caution">
    <text evidence="1">The sequence shown here is derived from an EMBL/GenBank/DDBJ whole genome shotgun (WGS) entry which is preliminary data.</text>
</comment>
<reference evidence="1 3" key="1">
    <citation type="submission" date="2016-01" db="EMBL/GenBank/DDBJ databases">
        <title>Characterization of the Clostridium difficile lineages that are prevalent in Hong Kong and China.</title>
        <authorList>
            <person name="Kwok J.S.-L."/>
            <person name="Lam W.-Y."/>
            <person name="Ip M."/>
            <person name="Chan T.-F."/>
            <person name="Hawkey P.M."/>
            <person name="Tsui S.K.-W."/>
        </authorList>
    </citation>
    <scope>NUCLEOTIDE SEQUENCE [LARGE SCALE GENOMIC DNA]</scope>
    <source>
        <strain evidence="1 3">300064</strain>
    </source>
</reference>